<accession>A0A2G1BTH2</accession>
<dbReference type="Proteomes" id="UP000222163">
    <property type="component" value="Unassembled WGS sequence"/>
</dbReference>
<dbReference type="EMBL" id="JAUYVU010000010">
    <property type="protein sequence ID" value="MDP2542347.1"/>
    <property type="molecule type" value="Genomic_DNA"/>
</dbReference>
<dbReference type="RefSeq" id="WP_099215760.1">
    <property type="nucleotide sequence ID" value="NZ_JAUYVU010000010.1"/>
</dbReference>
<sequence length="148" mass="17243">MIKSGILGVLFFMSIIGFNNAPNFVVEYHELATKEAELSYIKKYKNSKEVSIQVYVVSLQMKQAKYKMMPWSKLKVFNTEKNKLETLISKNPNNIHLRYVRLVIQENTPSILGYKSSIKKDKQFLKEALQKKDSTNYLHTYIINNTSL</sequence>
<proteinExistence type="predicted"/>
<dbReference type="EMBL" id="PDUU01000009">
    <property type="protein sequence ID" value="PHN96895.1"/>
    <property type="molecule type" value="Genomic_DNA"/>
</dbReference>
<organism evidence="2 3">
    <name type="scientific">Tenacibaculum discolor</name>
    <dbReference type="NCBI Taxonomy" id="361581"/>
    <lineage>
        <taxon>Bacteria</taxon>
        <taxon>Pseudomonadati</taxon>
        <taxon>Bacteroidota</taxon>
        <taxon>Flavobacteriia</taxon>
        <taxon>Flavobacteriales</taxon>
        <taxon>Flavobacteriaceae</taxon>
        <taxon>Tenacibaculum</taxon>
    </lineage>
</organism>
<comment type="caution">
    <text evidence="2">The sequence shown here is derived from an EMBL/GenBank/DDBJ whole genome shotgun (WGS) entry which is preliminary data.</text>
</comment>
<name>A0A2G1BTH2_9FLAO</name>
<keyword evidence="4" id="KW-1185">Reference proteome</keyword>
<evidence type="ECO:0000313" key="4">
    <source>
        <dbReference type="Proteomes" id="UP001242342"/>
    </source>
</evidence>
<protein>
    <submittedName>
        <fullName evidence="2">Uncharacterized protein</fullName>
    </submittedName>
</protein>
<evidence type="ECO:0000313" key="2">
    <source>
        <dbReference type="EMBL" id="PHN96895.1"/>
    </source>
</evidence>
<evidence type="ECO:0000313" key="3">
    <source>
        <dbReference type="Proteomes" id="UP000222163"/>
    </source>
</evidence>
<dbReference type="Proteomes" id="UP001242342">
    <property type="component" value="Unassembled WGS sequence"/>
</dbReference>
<reference evidence="1 4" key="3">
    <citation type="submission" date="2023-07" db="EMBL/GenBank/DDBJ databases">
        <title>Genome content predicts the carbon catabolic preferences of heterotrophic bacteria.</title>
        <authorList>
            <person name="Gralka M."/>
        </authorList>
    </citation>
    <scope>NUCLEOTIDE SEQUENCE [LARGE SCALE GENOMIC DNA]</scope>
    <source>
        <strain evidence="1 4">4G03</strain>
    </source>
</reference>
<evidence type="ECO:0000313" key="1">
    <source>
        <dbReference type="EMBL" id="MDP2542347.1"/>
    </source>
</evidence>
<dbReference type="AlphaFoldDB" id="A0A2G1BTH2"/>
<reference evidence="2 3" key="1">
    <citation type="journal article" date="2016" name="Nat. Commun.">
        <title>Microbial interactions lead to rapid micro-scale successions on model marine particles.</title>
        <authorList>
            <person name="Datta M.S."/>
            <person name="Sliwerska E."/>
            <person name="Gore J."/>
            <person name="Polz M.F."/>
            <person name="Cordero O.X."/>
        </authorList>
    </citation>
    <scope>NUCLEOTIDE SEQUENCE [LARGE SCALE GENOMIC DNA]</scope>
    <source>
        <strain evidence="2 3">4G03</strain>
    </source>
</reference>
<reference evidence="2" key="2">
    <citation type="submission" date="2017-10" db="EMBL/GenBank/DDBJ databases">
        <authorList>
            <person name="Enke T.N."/>
            <person name="Cordero O.X."/>
        </authorList>
    </citation>
    <scope>NUCLEOTIDE SEQUENCE</scope>
    <source>
        <strain evidence="2">4G03</strain>
    </source>
</reference>
<gene>
    <name evidence="2" type="ORF">CSC81_10765</name>
    <name evidence="1" type="ORF">Q8W23_12770</name>
</gene>